<feature type="region of interest" description="Disordered" evidence="1">
    <location>
        <begin position="1"/>
        <end position="91"/>
    </location>
</feature>
<proteinExistence type="predicted"/>
<name>A0A6I2GXM3_9LACT</name>
<evidence type="ECO:0000256" key="1">
    <source>
        <dbReference type="SAM" id="MobiDB-lite"/>
    </source>
</evidence>
<evidence type="ECO:0000313" key="3">
    <source>
        <dbReference type="Proteomes" id="UP000430975"/>
    </source>
</evidence>
<keyword evidence="3" id="KW-1185">Reference proteome</keyword>
<reference evidence="2 3" key="1">
    <citation type="submission" date="2019-11" db="EMBL/GenBank/DDBJ databases">
        <title>Characterisation of Fundicoccus ignavus gen. nov. sp. nov., a novel genus of the family Aerococcaceae isolated from bulk tank milk.</title>
        <authorList>
            <person name="Siebert A."/>
            <person name="Huptas C."/>
            <person name="Wenning M."/>
            <person name="Scherer S."/>
            <person name="Doll E.V."/>
        </authorList>
    </citation>
    <scope>NUCLEOTIDE SEQUENCE [LARGE SCALE GENOMIC DNA]</scope>
    <source>
        <strain evidence="2 3">WS4759</strain>
    </source>
</reference>
<feature type="compositionally biased region" description="Polar residues" evidence="1">
    <location>
        <begin position="147"/>
        <end position="159"/>
    </location>
</feature>
<dbReference type="RefSeq" id="WP_153863327.1">
    <property type="nucleotide sequence ID" value="NZ_WJQS01000003.1"/>
</dbReference>
<feature type="region of interest" description="Disordered" evidence="1">
    <location>
        <begin position="106"/>
        <end position="226"/>
    </location>
</feature>
<organism evidence="2 3">
    <name type="scientific">Fundicoccus ignavus</name>
    <dbReference type="NCBI Taxonomy" id="2664442"/>
    <lineage>
        <taxon>Bacteria</taxon>
        <taxon>Bacillati</taxon>
        <taxon>Bacillota</taxon>
        <taxon>Bacilli</taxon>
        <taxon>Lactobacillales</taxon>
        <taxon>Aerococcaceae</taxon>
        <taxon>Fundicoccus</taxon>
    </lineage>
</organism>
<dbReference type="EMBL" id="WJQS01000003">
    <property type="protein sequence ID" value="MRI85113.1"/>
    <property type="molecule type" value="Genomic_DNA"/>
</dbReference>
<comment type="caution">
    <text evidence="2">The sequence shown here is derived from an EMBL/GenBank/DDBJ whole genome shotgun (WGS) entry which is preliminary data.</text>
</comment>
<gene>
    <name evidence="2" type="ORF">GIY09_04395</name>
</gene>
<dbReference type="Proteomes" id="UP000430975">
    <property type="component" value="Unassembled WGS sequence"/>
</dbReference>
<feature type="compositionally biased region" description="Basic and acidic residues" evidence="1">
    <location>
        <begin position="31"/>
        <end position="65"/>
    </location>
</feature>
<evidence type="ECO:0000313" key="2">
    <source>
        <dbReference type="EMBL" id="MRI85113.1"/>
    </source>
</evidence>
<feature type="compositionally biased region" description="Basic and acidic residues" evidence="1">
    <location>
        <begin position="128"/>
        <end position="138"/>
    </location>
</feature>
<sequence>MSEYDGPVFNQNKTSQSYATKKRRFNQMSQREVDKTRFEPALKERKKLYPERNETVGFSEGKEKTLFPPRKHQRANQGEMEEDGSQQRNFEEQVLEQIQQVTQKQTQVSNQRALSATPQDDYQIPFLKRQDKQRKQLDRASLANAMQEHQLQPMNQPSKPNRPIRVETSPAFENEAILEEDKQETNETSKKTNYEHETIMDKKPQSVFQPTELPKPYKGNERRNEDVEEIRELAKRLVKTKDTFLLFEH</sequence>
<feature type="compositionally biased region" description="Basic and acidic residues" evidence="1">
    <location>
        <begin position="179"/>
        <end position="204"/>
    </location>
</feature>
<accession>A0A6I2GXM3</accession>
<protein>
    <submittedName>
        <fullName evidence="2">Uncharacterized protein</fullName>
    </submittedName>
</protein>
<feature type="compositionally biased region" description="Polar residues" evidence="1">
    <location>
        <begin position="9"/>
        <end position="19"/>
    </location>
</feature>
<dbReference type="AlphaFoldDB" id="A0A6I2GXM3"/>